<proteinExistence type="inferred from homology"/>
<dbReference type="GO" id="GO:0005506">
    <property type="term" value="F:iron ion binding"/>
    <property type="evidence" value="ECO:0007669"/>
    <property type="project" value="InterPro"/>
</dbReference>
<evidence type="ECO:0000256" key="2">
    <source>
        <dbReference type="RuleBase" id="RU000461"/>
    </source>
</evidence>
<dbReference type="Gene3D" id="1.10.630.10">
    <property type="entry name" value="Cytochrome P450"/>
    <property type="match status" value="1"/>
</dbReference>
<reference evidence="3 4" key="1">
    <citation type="submission" date="2018-10" db="EMBL/GenBank/DDBJ databases">
        <title>Isolation of pseudouridimycin from Streptomyces albus DSM 40763.</title>
        <authorList>
            <person name="Rosenqvist P."/>
            <person name="Metsae-Ketelae M."/>
            <person name="Virta P."/>
        </authorList>
    </citation>
    <scope>NUCLEOTIDE SEQUENCE [LARGE SCALE GENOMIC DNA]</scope>
    <source>
        <strain evidence="3 4">DSM 40763</strain>
    </source>
</reference>
<dbReference type="InterPro" id="IPR017972">
    <property type="entry name" value="Cyt_P450_CS"/>
</dbReference>
<dbReference type="EMBL" id="RCIY01000106">
    <property type="protein sequence ID" value="TGG76237.1"/>
    <property type="molecule type" value="Genomic_DNA"/>
</dbReference>
<sequence length="406" mass="43827">MTGAAAQPRRDPFYDPLAPEVIAAPHVAYRRLREHQRVYWHEQLDSWVLTGYAECREVLGDTSSFGSDFRRVGEDIPDAQLSVQTLDPPAHGAIRHLLVSALHARSHTEVTGTAARLAATRMAGLRNAGRPVDLVGEFARPLALRTMCDFLGVTAPDGPWFEEMSNAIVRSMDAGLDPSRAAPGNKARAELSRMVAEWLETAGPGGFLGATRSARERNPGVPMAVLANSLRAVLHAGYESVSRLLGNALARLVAEPGLPARAAAEERLDALVDELLRLEGPVQADARVCVAERELAGRRIRRGEVLVLMLGAADRDPEVFPEPDSIDLTRRRGVHLAFGRGAHACLGKGLATMQLRAVLEQLIEAELEFAPAGPAEYERTATLRGLRTLPVLVRRPGSDATAPSGT</sequence>
<dbReference type="SUPFAM" id="SSF48264">
    <property type="entry name" value="Cytochrome P450"/>
    <property type="match status" value="1"/>
</dbReference>
<name>A0A8H1QLA4_9ACTN</name>
<dbReference type="PANTHER" id="PTHR46696">
    <property type="entry name" value="P450, PUTATIVE (EUROFUNG)-RELATED"/>
    <property type="match status" value="1"/>
</dbReference>
<protein>
    <submittedName>
        <fullName evidence="3">Cytochrome P450</fullName>
    </submittedName>
</protein>
<dbReference type="InterPro" id="IPR036396">
    <property type="entry name" value="Cyt_P450_sf"/>
</dbReference>
<comment type="caution">
    <text evidence="3">The sequence shown here is derived from an EMBL/GenBank/DDBJ whole genome shotgun (WGS) entry which is preliminary data.</text>
</comment>
<keyword evidence="2" id="KW-0560">Oxidoreductase</keyword>
<evidence type="ECO:0000256" key="1">
    <source>
        <dbReference type="ARBA" id="ARBA00010617"/>
    </source>
</evidence>
<accession>A0A8H1QLA4</accession>
<keyword evidence="2" id="KW-0349">Heme</keyword>
<dbReference type="GO" id="GO:0016705">
    <property type="term" value="F:oxidoreductase activity, acting on paired donors, with incorporation or reduction of molecular oxygen"/>
    <property type="evidence" value="ECO:0007669"/>
    <property type="project" value="InterPro"/>
</dbReference>
<dbReference type="RefSeq" id="WP_016467354.1">
    <property type="nucleotide sequence ID" value="NZ_BBQG01000024.1"/>
</dbReference>
<dbReference type="AlphaFoldDB" id="A0A8H1QLA4"/>
<dbReference type="GeneID" id="75185309"/>
<organism evidence="3 4">
    <name type="scientific">Streptomyces albus</name>
    <dbReference type="NCBI Taxonomy" id="1888"/>
    <lineage>
        <taxon>Bacteria</taxon>
        <taxon>Bacillati</taxon>
        <taxon>Actinomycetota</taxon>
        <taxon>Actinomycetes</taxon>
        <taxon>Kitasatosporales</taxon>
        <taxon>Streptomycetaceae</taxon>
        <taxon>Streptomyces</taxon>
    </lineage>
</organism>
<dbReference type="InterPro" id="IPR002397">
    <property type="entry name" value="Cyt_P450_B"/>
</dbReference>
<dbReference type="PROSITE" id="PS00086">
    <property type="entry name" value="CYTOCHROME_P450"/>
    <property type="match status" value="1"/>
</dbReference>
<dbReference type="InterPro" id="IPR001128">
    <property type="entry name" value="Cyt_P450"/>
</dbReference>
<dbReference type="Pfam" id="PF00067">
    <property type="entry name" value="p450"/>
    <property type="match status" value="1"/>
</dbReference>
<dbReference type="PANTHER" id="PTHR46696:SF1">
    <property type="entry name" value="CYTOCHROME P450 YJIB-RELATED"/>
    <property type="match status" value="1"/>
</dbReference>
<dbReference type="PRINTS" id="PR00359">
    <property type="entry name" value="BP450"/>
</dbReference>
<keyword evidence="2" id="KW-0503">Monooxygenase</keyword>
<dbReference type="GO" id="GO:0020037">
    <property type="term" value="F:heme binding"/>
    <property type="evidence" value="ECO:0007669"/>
    <property type="project" value="InterPro"/>
</dbReference>
<keyword evidence="2" id="KW-0408">Iron</keyword>
<dbReference type="GO" id="GO:0004497">
    <property type="term" value="F:monooxygenase activity"/>
    <property type="evidence" value="ECO:0007669"/>
    <property type="project" value="UniProtKB-KW"/>
</dbReference>
<dbReference type="PRINTS" id="PR00385">
    <property type="entry name" value="P450"/>
</dbReference>
<keyword evidence="2" id="KW-0479">Metal-binding</keyword>
<gene>
    <name evidence="3" type="ORF">D8771_29945</name>
</gene>
<evidence type="ECO:0000313" key="3">
    <source>
        <dbReference type="EMBL" id="TGG76237.1"/>
    </source>
</evidence>
<comment type="similarity">
    <text evidence="1 2">Belongs to the cytochrome P450 family.</text>
</comment>
<dbReference type="Proteomes" id="UP000298111">
    <property type="component" value="Unassembled WGS sequence"/>
</dbReference>
<evidence type="ECO:0000313" key="4">
    <source>
        <dbReference type="Proteomes" id="UP000298111"/>
    </source>
</evidence>